<dbReference type="Proteomes" id="UP000247702">
    <property type="component" value="Unassembled WGS sequence"/>
</dbReference>
<evidence type="ECO:0000313" key="5">
    <source>
        <dbReference type="Proteomes" id="UP000247702"/>
    </source>
</evidence>
<reference evidence="3 5" key="1">
    <citation type="submission" date="2017-11" db="EMBL/GenBank/DDBJ databases">
        <title>The genome of Rhizophagus clarus HR1 reveals common genetic basis of auxotrophy among arbuscular mycorrhizal fungi.</title>
        <authorList>
            <person name="Kobayashi Y."/>
        </authorList>
    </citation>
    <scope>NUCLEOTIDE SEQUENCE [LARGE SCALE GENOMIC DNA]</scope>
    <source>
        <strain evidence="3 5">HR1</strain>
    </source>
</reference>
<dbReference type="AlphaFoldDB" id="A0A2Z6QYD9"/>
<organism evidence="3 5">
    <name type="scientific">Rhizophagus clarus</name>
    <dbReference type="NCBI Taxonomy" id="94130"/>
    <lineage>
        <taxon>Eukaryota</taxon>
        <taxon>Fungi</taxon>
        <taxon>Fungi incertae sedis</taxon>
        <taxon>Mucoromycota</taxon>
        <taxon>Glomeromycotina</taxon>
        <taxon>Glomeromycetes</taxon>
        <taxon>Glomerales</taxon>
        <taxon>Glomeraceae</taxon>
        <taxon>Rhizophagus</taxon>
    </lineage>
</organism>
<feature type="signal peptide" evidence="2">
    <location>
        <begin position="1"/>
        <end position="21"/>
    </location>
</feature>
<evidence type="ECO:0000313" key="3">
    <source>
        <dbReference type="EMBL" id="GBB90284.1"/>
    </source>
</evidence>
<feature type="transmembrane region" description="Helical" evidence="1">
    <location>
        <begin position="53"/>
        <end position="77"/>
    </location>
</feature>
<evidence type="ECO:0000313" key="4">
    <source>
        <dbReference type="EMBL" id="GES99610.1"/>
    </source>
</evidence>
<evidence type="ECO:0000256" key="1">
    <source>
        <dbReference type="SAM" id="Phobius"/>
    </source>
</evidence>
<keyword evidence="5" id="KW-1185">Reference proteome</keyword>
<evidence type="ECO:0008006" key="6">
    <source>
        <dbReference type="Google" id="ProtNLM"/>
    </source>
</evidence>
<name>A0A2Z6QYD9_9GLOM</name>
<dbReference type="Proteomes" id="UP000615446">
    <property type="component" value="Unassembled WGS sequence"/>
</dbReference>
<keyword evidence="1" id="KW-0812">Transmembrane</keyword>
<dbReference type="EMBL" id="BLAL01000281">
    <property type="protein sequence ID" value="GES99610.1"/>
    <property type="molecule type" value="Genomic_DNA"/>
</dbReference>
<proteinExistence type="predicted"/>
<dbReference type="OrthoDB" id="2383856at2759"/>
<comment type="caution">
    <text evidence="3">The sequence shown here is derived from an EMBL/GenBank/DDBJ whole genome shotgun (WGS) entry which is preliminary data.</text>
</comment>
<accession>A0A2Z6QYD9</accession>
<dbReference type="EMBL" id="BEXD01000802">
    <property type="protein sequence ID" value="GBB90284.1"/>
    <property type="molecule type" value="Genomic_DNA"/>
</dbReference>
<feature type="chain" id="PRO_5033776984" description="PIR Superfamily Protein" evidence="2">
    <location>
        <begin position="22"/>
        <end position="137"/>
    </location>
</feature>
<keyword evidence="1" id="KW-1133">Transmembrane helix</keyword>
<keyword evidence="1" id="KW-0472">Membrane</keyword>
<reference evidence="4" key="2">
    <citation type="submission" date="2019-10" db="EMBL/GenBank/DDBJ databases">
        <title>Conservation and host-specific expression of non-tandemly repeated heterogenous ribosome RNA gene in arbuscular mycorrhizal fungi.</title>
        <authorList>
            <person name="Maeda T."/>
            <person name="Kobayashi Y."/>
            <person name="Nakagawa T."/>
            <person name="Ezawa T."/>
            <person name="Yamaguchi K."/>
            <person name="Bino T."/>
            <person name="Nishimoto Y."/>
            <person name="Shigenobu S."/>
            <person name="Kawaguchi M."/>
        </authorList>
    </citation>
    <scope>NUCLEOTIDE SEQUENCE</scope>
    <source>
        <strain evidence="4">HR1</strain>
    </source>
</reference>
<gene>
    <name evidence="4" type="ORF">RCL2_002609900</name>
    <name evidence="3" type="ORF">RclHR1_01720005</name>
</gene>
<protein>
    <recommendedName>
        <fullName evidence="6">PIR Superfamily Protein</fullName>
    </recommendedName>
</protein>
<keyword evidence="2" id="KW-0732">Signal</keyword>
<sequence>MNFRYIIIIILIQIQIQTISSHREYHHNIKLRTFHKNNKNVNDSELSNICGKLCFACFILMILFYSCMTVYIIRYFWKKRMATRKSREIRNGLSNELRMYPQLYYYNNNRDLKAHIEVYNDERGWKGKKDEIAIALV</sequence>
<evidence type="ECO:0000256" key="2">
    <source>
        <dbReference type="SAM" id="SignalP"/>
    </source>
</evidence>